<dbReference type="OrthoDB" id="549573at2759"/>
<name>A0A250X401_9CHLO</name>
<dbReference type="GO" id="GO:0000323">
    <property type="term" value="C:lytic vacuole"/>
    <property type="evidence" value="ECO:0007669"/>
    <property type="project" value="TreeGrafter"/>
</dbReference>
<dbReference type="GO" id="GO:0032991">
    <property type="term" value="C:protein-containing complex"/>
    <property type="evidence" value="ECO:0007669"/>
    <property type="project" value="UniProtKB-ARBA"/>
</dbReference>
<sequence>MANIKGCGVCEAMTRPFVCVNCLNAVHLERCNHLMQLQRKRELLLSSLYIQFNRNKLFQEQLQERNDQVLVVQKASHLAAALQEHLQKGKEELERTQGHQAYRRSRLVDMHAQLHSNQTEMLEQHFPHWLRYQSLTYQHVCSMLQREQRIKIRQVLEILPLKADSYASDSTVTVSICGLSLPGVASSLHDGRQPEATSSALGYLLLLTDLLGSYLGGPLLHEGSFQGSSTVVWQQQTFWNRRPPSIHHVLPLHVEEAGGPAGVFLPTSSTSVKPRSPWSLGLGKGGRHSSTYGGVDSLKGHELSDGSNILEDSRNDRSTLPSIMTMEEGTSGRGRGAAYPESHHAYTFLQRSLACFVQDLVPENEVRLPTSWSPTAWLLLLCELYHGGTGLLEAAKEMMVVGGKASTYATGPYGRTLLESSNNTSGSSAFGASGKPFAYSASPAEFAVLPYPEEEEEEEWDVVQPPLLPPRPCDPEGEMDHWAKAMRPSGSEGAISAVTGNTIIPSLGMVAANAMRSALGRAGKDHASEGG</sequence>
<dbReference type="GO" id="GO:0035493">
    <property type="term" value="P:SNARE complex assembly"/>
    <property type="evidence" value="ECO:0007669"/>
    <property type="project" value="TreeGrafter"/>
</dbReference>
<dbReference type="PANTHER" id="PTHR15157">
    <property type="entry name" value="UV RADIATION RESISTANCE-ASSOCIATED GENE PROTEIN"/>
    <property type="match status" value="1"/>
</dbReference>
<comment type="caution">
    <text evidence="2">The sequence shown here is derived from an EMBL/GenBank/DDBJ whole genome shotgun (WGS) entry which is preliminary data.</text>
</comment>
<keyword evidence="3" id="KW-1185">Reference proteome</keyword>
<evidence type="ECO:0000313" key="3">
    <source>
        <dbReference type="Proteomes" id="UP000232323"/>
    </source>
</evidence>
<dbReference type="EMBL" id="BEGY01000026">
    <property type="protein sequence ID" value="GAX77649.1"/>
    <property type="molecule type" value="Genomic_DNA"/>
</dbReference>
<dbReference type="PANTHER" id="PTHR15157:SF5">
    <property type="entry name" value="UV RADIATION RESISTANCE-ASSOCIATED GENE PROTEIN"/>
    <property type="match status" value="1"/>
</dbReference>
<evidence type="ECO:0000313" key="2">
    <source>
        <dbReference type="EMBL" id="GAX77649.1"/>
    </source>
</evidence>
<dbReference type="GO" id="GO:0005768">
    <property type="term" value="C:endosome"/>
    <property type="evidence" value="ECO:0007669"/>
    <property type="project" value="TreeGrafter"/>
</dbReference>
<dbReference type="InterPro" id="IPR018791">
    <property type="entry name" value="UV_resistance/autophagy_Atg14"/>
</dbReference>
<organism evidence="2 3">
    <name type="scientific">Chlamydomonas eustigma</name>
    <dbReference type="NCBI Taxonomy" id="1157962"/>
    <lineage>
        <taxon>Eukaryota</taxon>
        <taxon>Viridiplantae</taxon>
        <taxon>Chlorophyta</taxon>
        <taxon>core chlorophytes</taxon>
        <taxon>Chlorophyceae</taxon>
        <taxon>CS clade</taxon>
        <taxon>Chlamydomonadales</taxon>
        <taxon>Chlamydomonadaceae</taxon>
        <taxon>Chlamydomonas</taxon>
    </lineage>
</organism>
<accession>A0A250X401</accession>
<gene>
    <name evidence="2" type="ORF">CEUSTIGMA_g5092.t1</name>
</gene>
<evidence type="ECO:0000256" key="1">
    <source>
        <dbReference type="ARBA" id="ARBA00023054"/>
    </source>
</evidence>
<dbReference type="GO" id="GO:0000149">
    <property type="term" value="F:SNARE binding"/>
    <property type="evidence" value="ECO:0007669"/>
    <property type="project" value="TreeGrafter"/>
</dbReference>
<keyword evidence="1" id="KW-0175">Coiled coil</keyword>
<dbReference type="Pfam" id="PF10186">
    <property type="entry name" value="ATG14"/>
    <property type="match status" value="1"/>
</dbReference>
<proteinExistence type="predicted"/>
<protein>
    <submittedName>
        <fullName evidence="2">Uncharacterized protein</fullName>
    </submittedName>
</protein>
<dbReference type="AlphaFoldDB" id="A0A250X401"/>
<reference evidence="2 3" key="1">
    <citation type="submission" date="2017-08" db="EMBL/GenBank/DDBJ databases">
        <title>Acidophilic green algal genome provides insights into adaptation to an acidic environment.</title>
        <authorList>
            <person name="Hirooka S."/>
            <person name="Hirose Y."/>
            <person name="Kanesaki Y."/>
            <person name="Higuchi S."/>
            <person name="Fujiwara T."/>
            <person name="Onuma R."/>
            <person name="Era A."/>
            <person name="Ohbayashi R."/>
            <person name="Uzuka A."/>
            <person name="Nozaki H."/>
            <person name="Yoshikawa H."/>
            <person name="Miyagishima S.Y."/>
        </authorList>
    </citation>
    <scope>NUCLEOTIDE SEQUENCE [LARGE SCALE GENOMIC DNA]</scope>
    <source>
        <strain evidence="2 3">NIES-2499</strain>
    </source>
</reference>
<dbReference type="Proteomes" id="UP000232323">
    <property type="component" value="Unassembled WGS sequence"/>
</dbReference>